<keyword evidence="4" id="KW-0808">Transferase</keyword>
<organism evidence="4 5">
    <name type="scientific">Microbacterium hominis</name>
    <dbReference type="NCBI Taxonomy" id="162426"/>
    <lineage>
        <taxon>Bacteria</taxon>
        <taxon>Bacillati</taxon>
        <taxon>Actinomycetota</taxon>
        <taxon>Actinomycetes</taxon>
        <taxon>Micrococcales</taxon>
        <taxon>Microbacteriaceae</taxon>
        <taxon>Microbacterium</taxon>
    </lineage>
</organism>
<proteinExistence type="predicted"/>
<keyword evidence="2" id="KW-0812">Transmembrane</keyword>
<dbReference type="GO" id="GO:0016740">
    <property type="term" value="F:transferase activity"/>
    <property type="evidence" value="ECO:0007669"/>
    <property type="project" value="UniProtKB-KW"/>
</dbReference>
<dbReference type="Pfam" id="PF26366">
    <property type="entry name" value="DUF8094"/>
    <property type="match status" value="1"/>
</dbReference>
<evidence type="ECO:0000256" key="1">
    <source>
        <dbReference type="SAM" id="MobiDB-lite"/>
    </source>
</evidence>
<feature type="transmembrane region" description="Helical" evidence="2">
    <location>
        <begin position="182"/>
        <end position="205"/>
    </location>
</feature>
<feature type="region of interest" description="Disordered" evidence="1">
    <location>
        <begin position="284"/>
        <end position="303"/>
    </location>
</feature>
<reference evidence="4 5" key="1">
    <citation type="submission" date="2014-12" db="EMBL/GenBank/DDBJ databases">
        <title>Genome sequencing of Microbacterium hominis TPW29.</title>
        <authorList>
            <person name="Tan P.W."/>
            <person name="Chan K.-G."/>
        </authorList>
    </citation>
    <scope>NUCLEOTIDE SEQUENCE [LARGE SCALE GENOMIC DNA]</scope>
    <source>
        <strain evidence="4 5">TPW29</strain>
    </source>
</reference>
<name>A0A0B4CI87_9MICO</name>
<protein>
    <submittedName>
        <fullName evidence="4">Glycosyl transferase</fullName>
    </submittedName>
</protein>
<comment type="caution">
    <text evidence="4">The sequence shown here is derived from an EMBL/GenBank/DDBJ whole genome shotgun (WGS) entry which is preliminary data.</text>
</comment>
<accession>A0A0B4CI87</accession>
<evidence type="ECO:0000313" key="4">
    <source>
        <dbReference type="EMBL" id="KIC56177.1"/>
    </source>
</evidence>
<sequence>MRCAREVSYVRFVWAVTAFVLAAVMIGAGIAQRTVLQGPRTESETISVAGDAPYILIDGSVLNSHSGSQTLRVQEAGTIFASYGRTADLKAWLTPSSYTHVTLDGGATTTTAVAAKNPPAAGSAPITPVGSDLWLDEFQQDDVLITPLQLPADMSLLVATDGVKPAPSSLTLSWPTGATTPWAGPLIVLGSIFLLVGIIVYVLGVRHARRSRGPRRKGLPMPVTEPIDVAVTGADKGVISATPSRRQLTRGKRALLAAPAVGVAALLFTGCTADAWPQLAGTPTPTASESVVVPQDQGQPAVTQQQGERILTRISEQVAKADTAKDPAAAALRLTGSALAARQTDYKLRDVAGHTALNAVPDKPVKIILPEAYDGWPRTFFAVVETGDVILSVTQEDPWSPYKVSREAELVSQASLNLAPSYVGAISIDPDSPFLALAPNKVAAAYADILTNGDSSAFAAQFDSTNDPFRKLVADNRATRLQAFNQTGAQTGTLTYAASAGPDEPISLATLDSGAIVAVTVHESDTVKPTNTDAVIKLDNNAIVQTLTGVNQSSTGFTTTFVDQLFFFVPSQSSSKRIQLLGYSTSILDAKVAP</sequence>
<keyword evidence="2" id="KW-0472">Membrane</keyword>
<keyword evidence="2" id="KW-1133">Transmembrane helix</keyword>
<feature type="transmembrane region" description="Helical" evidence="2">
    <location>
        <begin position="254"/>
        <end position="276"/>
    </location>
</feature>
<dbReference type="EMBL" id="JWSZ01000020">
    <property type="protein sequence ID" value="KIC56177.1"/>
    <property type="molecule type" value="Genomic_DNA"/>
</dbReference>
<dbReference type="InterPro" id="IPR058407">
    <property type="entry name" value="DUF8094"/>
</dbReference>
<dbReference type="AlphaFoldDB" id="A0A0B4CI87"/>
<evidence type="ECO:0000259" key="3">
    <source>
        <dbReference type="Pfam" id="PF26366"/>
    </source>
</evidence>
<evidence type="ECO:0000256" key="2">
    <source>
        <dbReference type="SAM" id="Phobius"/>
    </source>
</evidence>
<feature type="transmembrane region" description="Helical" evidence="2">
    <location>
        <begin position="12"/>
        <end position="31"/>
    </location>
</feature>
<evidence type="ECO:0000313" key="5">
    <source>
        <dbReference type="Proteomes" id="UP000031202"/>
    </source>
</evidence>
<dbReference type="Proteomes" id="UP000031202">
    <property type="component" value="Unassembled WGS sequence"/>
</dbReference>
<gene>
    <name evidence="4" type="ORF">RM52_13485</name>
</gene>
<feature type="domain" description="DUF8094" evidence="3">
    <location>
        <begin position="299"/>
        <end position="591"/>
    </location>
</feature>